<dbReference type="RefSeq" id="WP_258384859.1">
    <property type="nucleotide sequence ID" value="NZ_CP091430.1"/>
</dbReference>
<dbReference type="EMBL" id="CP091430">
    <property type="protein sequence ID" value="UVI28771.1"/>
    <property type="molecule type" value="Genomic_DNA"/>
</dbReference>
<evidence type="ECO:0000256" key="7">
    <source>
        <dbReference type="RuleBase" id="RU363032"/>
    </source>
</evidence>
<keyword evidence="10" id="KW-1185">Reference proteome</keyword>
<evidence type="ECO:0000313" key="10">
    <source>
        <dbReference type="Proteomes" id="UP001057877"/>
    </source>
</evidence>
<feature type="domain" description="ABC transmembrane type-1" evidence="8">
    <location>
        <begin position="82"/>
        <end position="290"/>
    </location>
</feature>
<feature type="transmembrane region" description="Helical" evidence="7">
    <location>
        <begin position="21"/>
        <end position="42"/>
    </location>
</feature>
<dbReference type="CDD" id="cd06261">
    <property type="entry name" value="TM_PBP2"/>
    <property type="match status" value="1"/>
</dbReference>
<evidence type="ECO:0000259" key="8">
    <source>
        <dbReference type="PROSITE" id="PS50928"/>
    </source>
</evidence>
<name>A0ABY5S4E3_9BACL</name>
<protein>
    <submittedName>
        <fullName evidence="9">Carbohydrate ABC transporter permease</fullName>
    </submittedName>
</protein>
<evidence type="ECO:0000256" key="5">
    <source>
        <dbReference type="ARBA" id="ARBA00022989"/>
    </source>
</evidence>
<evidence type="ECO:0000256" key="3">
    <source>
        <dbReference type="ARBA" id="ARBA00022475"/>
    </source>
</evidence>
<feature type="transmembrane region" description="Helical" evidence="7">
    <location>
        <begin position="202"/>
        <end position="224"/>
    </location>
</feature>
<dbReference type="SUPFAM" id="SSF161098">
    <property type="entry name" value="MetI-like"/>
    <property type="match status" value="1"/>
</dbReference>
<evidence type="ECO:0000256" key="2">
    <source>
        <dbReference type="ARBA" id="ARBA00022448"/>
    </source>
</evidence>
<accession>A0ABY5S4E3</accession>
<dbReference type="PANTHER" id="PTHR43744:SF8">
    <property type="entry name" value="SN-GLYCEROL-3-PHOSPHATE TRANSPORT SYSTEM PERMEASE PROTEIN UGPE"/>
    <property type="match status" value="1"/>
</dbReference>
<dbReference type="Gene3D" id="1.10.3720.10">
    <property type="entry name" value="MetI-like"/>
    <property type="match status" value="1"/>
</dbReference>
<comment type="similarity">
    <text evidence="7">Belongs to the binding-protein-dependent transport system permease family.</text>
</comment>
<evidence type="ECO:0000256" key="4">
    <source>
        <dbReference type="ARBA" id="ARBA00022692"/>
    </source>
</evidence>
<organism evidence="9 10">
    <name type="scientific">Paenibacillus spongiae</name>
    <dbReference type="NCBI Taxonomy" id="2909671"/>
    <lineage>
        <taxon>Bacteria</taxon>
        <taxon>Bacillati</taxon>
        <taxon>Bacillota</taxon>
        <taxon>Bacilli</taxon>
        <taxon>Bacillales</taxon>
        <taxon>Paenibacillaceae</taxon>
        <taxon>Paenibacillus</taxon>
    </lineage>
</organism>
<sequence length="305" mass="33967">MTNSKGIAKQFRPLNVFAHTVLMLGGLLLIYPIIFMFMAGMMSAEEYAKTVMGLFPIAKEPTFKNFMVLIGGASDSQVQTYYVNSILRTLYGLFWAMITSFLGGYVFARLRFKGRDTLFLVLLATQMIPGVVSVIPTFIEFARWPFAGGNYIFNGGKGILDSWWVYLIGGPSINIMGTFLVKQSLEKVPYELDEAAKIDGAGTFRIIFQILMPLQLPILAFIAITTSQGIWNDWTTPFFFTTSDNLQTLPAAISRMSQLAQNPMGLPDYPLMLTLGLGVTLPMLLLFFFFQRYIVQGLANAGIKG</sequence>
<keyword evidence="3" id="KW-1003">Cell membrane</keyword>
<reference evidence="9" key="1">
    <citation type="submission" date="2022-01" db="EMBL/GenBank/DDBJ databases">
        <title>Paenibacillus spongiae sp. nov., isolated from marine sponge.</title>
        <authorList>
            <person name="Li Z."/>
            <person name="Zhang M."/>
        </authorList>
    </citation>
    <scope>NUCLEOTIDE SEQUENCE</scope>
    <source>
        <strain evidence="9">PHS-Z3</strain>
    </source>
</reference>
<proteinExistence type="inferred from homology"/>
<keyword evidence="5 7" id="KW-1133">Transmembrane helix</keyword>
<feature type="transmembrane region" description="Helical" evidence="7">
    <location>
        <begin position="120"/>
        <end position="139"/>
    </location>
</feature>
<feature type="transmembrane region" description="Helical" evidence="7">
    <location>
        <begin position="163"/>
        <end position="181"/>
    </location>
</feature>
<keyword evidence="6 7" id="KW-0472">Membrane</keyword>
<keyword evidence="2 7" id="KW-0813">Transport</keyword>
<evidence type="ECO:0000256" key="6">
    <source>
        <dbReference type="ARBA" id="ARBA00023136"/>
    </source>
</evidence>
<dbReference type="Pfam" id="PF00528">
    <property type="entry name" value="BPD_transp_1"/>
    <property type="match status" value="1"/>
</dbReference>
<comment type="subcellular location">
    <subcellularLocation>
        <location evidence="1 7">Cell membrane</location>
        <topology evidence="1 7">Multi-pass membrane protein</topology>
    </subcellularLocation>
</comment>
<evidence type="ECO:0000313" key="9">
    <source>
        <dbReference type="EMBL" id="UVI28771.1"/>
    </source>
</evidence>
<evidence type="ECO:0000256" key="1">
    <source>
        <dbReference type="ARBA" id="ARBA00004651"/>
    </source>
</evidence>
<dbReference type="PROSITE" id="PS50928">
    <property type="entry name" value="ABC_TM1"/>
    <property type="match status" value="1"/>
</dbReference>
<dbReference type="PANTHER" id="PTHR43744">
    <property type="entry name" value="ABC TRANSPORTER PERMEASE PROTEIN MG189-RELATED-RELATED"/>
    <property type="match status" value="1"/>
</dbReference>
<dbReference type="InterPro" id="IPR035906">
    <property type="entry name" value="MetI-like_sf"/>
</dbReference>
<feature type="transmembrane region" description="Helical" evidence="7">
    <location>
        <begin position="269"/>
        <end position="290"/>
    </location>
</feature>
<keyword evidence="4 7" id="KW-0812">Transmembrane</keyword>
<dbReference type="InterPro" id="IPR000515">
    <property type="entry name" value="MetI-like"/>
</dbReference>
<feature type="transmembrane region" description="Helical" evidence="7">
    <location>
        <begin position="90"/>
        <end position="108"/>
    </location>
</feature>
<gene>
    <name evidence="9" type="ORF">L1F29_25515</name>
</gene>
<dbReference type="Proteomes" id="UP001057877">
    <property type="component" value="Chromosome"/>
</dbReference>